<dbReference type="RefSeq" id="WP_370564980.1">
    <property type="nucleotide sequence ID" value="NZ_JBFWIB010000011.1"/>
</dbReference>
<accession>A0ABV4HQH9</accession>
<feature type="transmembrane region" description="Helical" evidence="1">
    <location>
        <begin position="39"/>
        <end position="56"/>
    </location>
</feature>
<organism evidence="2 3">
    <name type="scientific">Luteimonas salinilitoris</name>
    <dbReference type="NCBI Taxonomy" id="3237697"/>
    <lineage>
        <taxon>Bacteria</taxon>
        <taxon>Pseudomonadati</taxon>
        <taxon>Pseudomonadota</taxon>
        <taxon>Gammaproteobacteria</taxon>
        <taxon>Lysobacterales</taxon>
        <taxon>Lysobacteraceae</taxon>
        <taxon>Luteimonas</taxon>
    </lineage>
</organism>
<dbReference type="EMBL" id="JBFWIC010000012">
    <property type="protein sequence ID" value="MEZ0474967.1"/>
    <property type="molecule type" value="Genomic_DNA"/>
</dbReference>
<evidence type="ECO:0008006" key="4">
    <source>
        <dbReference type="Google" id="ProtNLM"/>
    </source>
</evidence>
<feature type="transmembrane region" description="Helical" evidence="1">
    <location>
        <begin position="15"/>
        <end position="33"/>
    </location>
</feature>
<sequence length="142" mass="15744">MVPARAEIPWRPSRWLLAILAVMTPLAAFAVLASEMPRLVAWPLALAALGHGLALLRREARRPARSFVFAGAAAPVSLDGKPVMDVTLRWRGPLAFLHWRDPRGRAQRLAWWPDTLPPARRRELRLAAPDPQAARRAASMAP</sequence>
<evidence type="ECO:0000256" key="1">
    <source>
        <dbReference type="SAM" id="Phobius"/>
    </source>
</evidence>
<keyword evidence="1" id="KW-0812">Transmembrane</keyword>
<proteinExistence type="predicted"/>
<gene>
    <name evidence="2" type="ORF">AB6713_10125</name>
</gene>
<keyword evidence="1" id="KW-1133">Transmembrane helix</keyword>
<evidence type="ECO:0000313" key="3">
    <source>
        <dbReference type="Proteomes" id="UP001566331"/>
    </source>
</evidence>
<reference evidence="2 3" key="1">
    <citation type="submission" date="2024-07" db="EMBL/GenBank/DDBJ databases">
        <title>Luteimonas salilacus sp. nov., isolated from the shore soil of Salt Lake in Tibet of China.</title>
        <authorList>
            <person name="Zhang X."/>
            <person name="Li A."/>
        </authorList>
    </citation>
    <scope>NUCLEOTIDE SEQUENCE [LARGE SCALE GENOMIC DNA]</scope>
    <source>
        <strain evidence="2 3">B3-2-R+30</strain>
    </source>
</reference>
<keyword evidence="1" id="KW-0472">Membrane</keyword>
<name>A0ABV4HQH9_9GAMM</name>
<comment type="caution">
    <text evidence="2">The sequence shown here is derived from an EMBL/GenBank/DDBJ whole genome shotgun (WGS) entry which is preliminary data.</text>
</comment>
<dbReference type="Proteomes" id="UP001566331">
    <property type="component" value="Unassembled WGS sequence"/>
</dbReference>
<protein>
    <recommendedName>
        <fullName evidence="4">DUF58 domain-containing protein</fullName>
    </recommendedName>
</protein>
<evidence type="ECO:0000313" key="2">
    <source>
        <dbReference type="EMBL" id="MEZ0474967.1"/>
    </source>
</evidence>
<keyword evidence="3" id="KW-1185">Reference proteome</keyword>